<reference evidence="3" key="1">
    <citation type="submission" date="2016-06" db="UniProtKB">
        <authorList>
            <consortium name="WormBaseParasite"/>
        </authorList>
    </citation>
    <scope>IDENTIFICATION</scope>
</reference>
<proteinExistence type="predicted"/>
<gene>
    <name evidence="1" type="ORF">SSLN_LOCUS2687</name>
</gene>
<dbReference type="OrthoDB" id="5949187at2759"/>
<protein>
    <submittedName>
        <fullName evidence="3">Helitron_like_N domain-containing protein</fullName>
    </submittedName>
</protein>
<dbReference type="PANTHER" id="PTHR33539:SF1">
    <property type="entry name" value="UPF0764 PROTEIN C16ORF89"/>
    <property type="match status" value="1"/>
</dbReference>
<dbReference type="EMBL" id="UYSU01032313">
    <property type="protein sequence ID" value="VDL89072.1"/>
    <property type="molecule type" value="Genomic_DNA"/>
</dbReference>
<accession>A0A183SEN9</accession>
<evidence type="ECO:0000313" key="3">
    <source>
        <dbReference type="WBParaSite" id="SSLN_0000277401-mRNA-1"/>
    </source>
</evidence>
<keyword evidence="2" id="KW-1185">Reference proteome</keyword>
<dbReference type="Pfam" id="PF15882">
    <property type="entry name" value="DUF4735"/>
    <property type="match status" value="1"/>
</dbReference>
<dbReference type="AlphaFoldDB" id="A0A183SEN9"/>
<reference evidence="1 2" key="2">
    <citation type="submission" date="2018-11" db="EMBL/GenBank/DDBJ databases">
        <authorList>
            <consortium name="Pathogen Informatics"/>
        </authorList>
    </citation>
    <scope>NUCLEOTIDE SEQUENCE [LARGE SCALE GENOMIC DNA]</scope>
    <source>
        <strain evidence="1 2">NST_G2</strain>
    </source>
</reference>
<dbReference type="STRING" id="70667.A0A183SEN9"/>
<dbReference type="GO" id="GO:0005829">
    <property type="term" value="C:cytosol"/>
    <property type="evidence" value="ECO:0007669"/>
    <property type="project" value="TreeGrafter"/>
</dbReference>
<evidence type="ECO:0000313" key="1">
    <source>
        <dbReference type="EMBL" id="VDL89072.1"/>
    </source>
</evidence>
<sequence length="321" mass="36880">MLNGLLKRYAKRLPYAIRRRMRYLRDLATTVSELGTIEGARSTPHYYSRLKPLLDKRLWHFLMPLQHLPETRPSAGNKPFVDSMQEEESDACILELQPQNRFEGCNISKQCWEDYNTKNSSQYGLTHQVLYYLVGLAGPCQDEVNYLTVVLNGQTIDNRLIQICSRIREEADDIARRGFPSFERDLFMEQIGICGLAGILDLAKVDWLERILVWQAGNGCFHKFRGEHLHPSNFDPHRYGNYRKRSERAMSKGATMCLSHRTSVALSALAAFIRRFVEELVSASNFITPYTTTNSIERNDQLYGLFKSAVPALTEGHLLQL</sequence>
<dbReference type="PANTHER" id="PTHR33539">
    <property type="entry name" value="UPF0764 PROTEIN C16ORF89"/>
    <property type="match status" value="1"/>
</dbReference>
<dbReference type="WBParaSite" id="SSLN_0000277401-mRNA-1">
    <property type="protein sequence ID" value="SSLN_0000277401-mRNA-1"/>
    <property type="gene ID" value="SSLN_0000277401"/>
</dbReference>
<dbReference type="GO" id="GO:0016020">
    <property type="term" value="C:membrane"/>
    <property type="evidence" value="ECO:0007669"/>
    <property type="project" value="TreeGrafter"/>
</dbReference>
<dbReference type="InterPro" id="IPR031751">
    <property type="entry name" value="DUF4735"/>
</dbReference>
<evidence type="ECO:0000313" key="2">
    <source>
        <dbReference type="Proteomes" id="UP000275846"/>
    </source>
</evidence>
<organism evidence="3">
    <name type="scientific">Schistocephalus solidus</name>
    <name type="common">Tapeworm</name>
    <dbReference type="NCBI Taxonomy" id="70667"/>
    <lineage>
        <taxon>Eukaryota</taxon>
        <taxon>Metazoa</taxon>
        <taxon>Spiralia</taxon>
        <taxon>Lophotrochozoa</taxon>
        <taxon>Platyhelminthes</taxon>
        <taxon>Cestoda</taxon>
        <taxon>Eucestoda</taxon>
        <taxon>Diphyllobothriidea</taxon>
        <taxon>Diphyllobothriidae</taxon>
        <taxon>Schistocephalus</taxon>
    </lineage>
</organism>
<dbReference type="Proteomes" id="UP000275846">
    <property type="component" value="Unassembled WGS sequence"/>
</dbReference>
<name>A0A183SEN9_SCHSO</name>